<dbReference type="PANTHER" id="PTHR43537">
    <property type="entry name" value="TRANSCRIPTIONAL REGULATOR, GNTR FAMILY"/>
    <property type="match status" value="1"/>
</dbReference>
<dbReference type="SMART" id="SM00895">
    <property type="entry name" value="FCD"/>
    <property type="match status" value="1"/>
</dbReference>
<name>A0A917W2J0_9BACL</name>
<evidence type="ECO:0000259" key="4">
    <source>
        <dbReference type="PROSITE" id="PS50949"/>
    </source>
</evidence>
<keyword evidence="1" id="KW-0805">Transcription regulation</keyword>
<sequence>MPIPKNYSSPVRLSAKDKAFNQLQRCIIDGTLEPGEKLYDSELAETLSISRTPIREALQLLEVQGFIETFPGRETRITLIKKKDVLKVYPPLASLQALAAEEAAELITPEQVEELKAINQKYEEAIKNGQPFDAMTCDEDYHNLILKIADNPYIDRFSATLQLHIRRFKYVFLKNDLTLKTDSVKEHAAVIQAFNEHNPESASAVMSRNWLRPMNEVYRLLK</sequence>
<evidence type="ECO:0000256" key="2">
    <source>
        <dbReference type="ARBA" id="ARBA00023125"/>
    </source>
</evidence>
<dbReference type="SUPFAM" id="SSF48008">
    <property type="entry name" value="GntR ligand-binding domain-like"/>
    <property type="match status" value="1"/>
</dbReference>
<feature type="domain" description="HTH gntR-type" evidence="4">
    <location>
        <begin position="13"/>
        <end position="80"/>
    </location>
</feature>
<keyword evidence="3" id="KW-0804">Transcription</keyword>
<keyword evidence="2" id="KW-0238">DNA-binding</keyword>
<proteinExistence type="predicted"/>
<dbReference type="Gene3D" id="1.20.120.530">
    <property type="entry name" value="GntR ligand-binding domain-like"/>
    <property type="match status" value="1"/>
</dbReference>
<dbReference type="GO" id="GO:0003677">
    <property type="term" value="F:DNA binding"/>
    <property type="evidence" value="ECO:0007669"/>
    <property type="project" value="UniProtKB-KW"/>
</dbReference>
<dbReference type="PRINTS" id="PR00035">
    <property type="entry name" value="HTHGNTR"/>
</dbReference>
<evidence type="ECO:0000256" key="3">
    <source>
        <dbReference type="ARBA" id="ARBA00023163"/>
    </source>
</evidence>
<dbReference type="RefSeq" id="WP_188804016.1">
    <property type="nucleotide sequence ID" value="NZ_BMOK01000013.1"/>
</dbReference>
<dbReference type="InterPro" id="IPR036388">
    <property type="entry name" value="WH-like_DNA-bd_sf"/>
</dbReference>
<dbReference type="Gene3D" id="1.10.10.10">
    <property type="entry name" value="Winged helix-like DNA-binding domain superfamily/Winged helix DNA-binding domain"/>
    <property type="match status" value="1"/>
</dbReference>
<protein>
    <submittedName>
        <fullName evidence="5">GntR family transcriptional regulator</fullName>
    </submittedName>
</protein>
<dbReference type="EMBL" id="BMOK01000013">
    <property type="protein sequence ID" value="GGL60702.1"/>
    <property type="molecule type" value="Genomic_DNA"/>
</dbReference>
<accession>A0A917W2J0</accession>
<evidence type="ECO:0000256" key="1">
    <source>
        <dbReference type="ARBA" id="ARBA00023015"/>
    </source>
</evidence>
<dbReference type="PANTHER" id="PTHR43537:SF24">
    <property type="entry name" value="GLUCONATE OPERON TRANSCRIPTIONAL REPRESSOR"/>
    <property type="match status" value="1"/>
</dbReference>
<gene>
    <name evidence="5" type="ORF">GCM10007968_25840</name>
</gene>
<evidence type="ECO:0000313" key="6">
    <source>
        <dbReference type="Proteomes" id="UP000654670"/>
    </source>
</evidence>
<reference evidence="5" key="1">
    <citation type="journal article" date="2014" name="Int. J. Syst. Evol. Microbiol.">
        <title>Complete genome sequence of Corynebacterium casei LMG S-19264T (=DSM 44701T), isolated from a smear-ripened cheese.</title>
        <authorList>
            <consortium name="US DOE Joint Genome Institute (JGI-PGF)"/>
            <person name="Walter F."/>
            <person name="Albersmeier A."/>
            <person name="Kalinowski J."/>
            <person name="Ruckert C."/>
        </authorList>
    </citation>
    <scope>NUCLEOTIDE SEQUENCE</scope>
    <source>
        <strain evidence="5">JCM 15325</strain>
    </source>
</reference>
<keyword evidence="6" id="KW-1185">Reference proteome</keyword>
<dbReference type="GO" id="GO:0003700">
    <property type="term" value="F:DNA-binding transcription factor activity"/>
    <property type="evidence" value="ECO:0007669"/>
    <property type="project" value="InterPro"/>
</dbReference>
<organism evidence="5 6">
    <name type="scientific">Sporolactobacillus putidus</name>
    <dbReference type="NCBI Taxonomy" id="492735"/>
    <lineage>
        <taxon>Bacteria</taxon>
        <taxon>Bacillati</taxon>
        <taxon>Bacillota</taxon>
        <taxon>Bacilli</taxon>
        <taxon>Bacillales</taxon>
        <taxon>Sporolactobacillaceae</taxon>
        <taxon>Sporolactobacillus</taxon>
    </lineage>
</organism>
<dbReference type="Pfam" id="PF07729">
    <property type="entry name" value="FCD"/>
    <property type="match status" value="1"/>
</dbReference>
<dbReference type="Pfam" id="PF00392">
    <property type="entry name" value="GntR"/>
    <property type="match status" value="1"/>
</dbReference>
<reference evidence="5" key="2">
    <citation type="submission" date="2020-09" db="EMBL/GenBank/DDBJ databases">
        <authorList>
            <person name="Sun Q."/>
            <person name="Ohkuma M."/>
        </authorList>
    </citation>
    <scope>NUCLEOTIDE SEQUENCE</scope>
    <source>
        <strain evidence="5">JCM 15325</strain>
    </source>
</reference>
<dbReference type="InterPro" id="IPR000524">
    <property type="entry name" value="Tscrpt_reg_HTH_GntR"/>
</dbReference>
<dbReference type="InterPro" id="IPR036390">
    <property type="entry name" value="WH_DNA-bd_sf"/>
</dbReference>
<dbReference type="AlphaFoldDB" id="A0A917W2J0"/>
<dbReference type="InterPro" id="IPR011711">
    <property type="entry name" value="GntR_C"/>
</dbReference>
<dbReference type="CDD" id="cd07377">
    <property type="entry name" value="WHTH_GntR"/>
    <property type="match status" value="1"/>
</dbReference>
<comment type="caution">
    <text evidence="5">The sequence shown here is derived from an EMBL/GenBank/DDBJ whole genome shotgun (WGS) entry which is preliminary data.</text>
</comment>
<evidence type="ECO:0000313" key="5">
    <source>
        <dbReference type="EMBL" id="GGL60702.1"/>
    </source>
</evidence>
<dbReference type="SMART" id="SM00345">
    <property type="entry name" value="HTH_GNTR"/>
    <property type="match status" value="1"/>
</dbReference>
<dbReference type="Proteomes" id="UP000654670">
    <property type="component" value="Unassembled WGS sequence"/>
</dbReference>
<dbReference type="PROSITE" id="PS50949">
    <property type="entry name" value="HTH_GNTR"/>
    <property type="match status" value="1"/>
</dbReference>
<dbReference type="InterPro" id="IPR008920">
    <property type="entry name" value="TF_FadR/GntR_C"/>
</dbReference>
<dbReference type="SUPFAM" id="SSF46785">
    <property type="entry name" value="Winged helix' DNA-binding domain"/>
    <property type="match status" value="1"/>
</dbReference>